<sequence>MRDNRSCFLGHVAAGSGVYWIQKNDAEQATSMDWALIDIALGRLQRQMHGDEVEGNRNHFTQRILFQPSAAGSSEDKALQDRALLWNNFWPVQRPDVGRYLSTESERWRVRKDNYVGAFSVQFHFPGICREGGFWFMGVYGVRRRLRDVDHRRRTEGNSEHMLHI</sequence>
<comment type="caution">
    <text evidence="1">The sequence shown here is derived from an EMBL/GenBank/DDBJ whole genome shotgun (WGS) entry which is preliminary data.</text>
</comment>
<proteinExistence type="predicted"/>
<name>A0A1V6TVM1_9EURO</name>
<evidence type="ECO:0000313" key="1">
    <source>
        <dbReference type="EMBL" id="OQE30415.1"/>
    </source>
</evidence>
<dbReference type="EMBL" id="MLQL01000003">
    <property type="protein sequence ID" value="OQE30415.1"/>
    <property type="molecule type" value="Genomic_DNA"/>
</dbReference>
<protein>
    <submittedName>
        <fullName evidence="1">Uncharacterized protein</fullName>
    </submittedName>
</protein>
<reference evidence="2" key="1">
    <citation type="journal article" date="2017" name="Nat. Microbiol.">
        <title>Global analysis of biosynthetic gene clusters reveals vast potential of secondary metabolite production in Penicillium species.</title>
        <authorList>
            <person name="Nielsen J.C."/>
            <person name="Grijseels S."/>
            <person name="Prigent S."/>
            <person name="Ji B."/>
            <person name="Dainat J."/>
            <person name="Nielsen K.F."/>
            <person name="Frisvad J.C."/>
            <person name="Workman M."/>
            <person name="Nielsen J."/>
        </authorList>
    </citation>
    <scope>NUCLEOTIDE SEQUENCE [LARGE SCALE GENOMIC DNA]</scope>
    <source>
        <strain evidence="2">IBT 14082</strain>
    </source>
</reference>
<dbReference type="AlphaFoldDB" id="A0A1V6TVM1"/>
<gene>
    <name evidence="1" type="ORF">PENFLA_c003G00174</name>
</gene>
<organism evidence="1 2">
    <name type="scientific">Penicillium flavigenum</name>
    <dbReference type="NCBI Taxonomy" id="254877"/>
    <lineage>
        <taxon>Eukaryota</taxon>
        <taxon>Fungi</taxon>
        <taxon>Dikarya</taxon>
        <taxon>Ascomycota</taxon>
        <taxon>Pezizomycotina</taxon>
        <taxon>Eurotiomycetes</taxon>
        <taxon>Eurotiomycetidae</taxon>
        <taxon>Eurotiales</taxon>
        <taxon>Aspergillaceae</taxon>
        <taxon>Penicillium</taxon>
    </lineage>
</organism>
<keyword evidence="2" id="KW-1185">Reference proteome</keyword>
<dbReference type="Proteomes" id="UP000191342">
    <property type="component" value="Unassembled WGS sequence"/>
</dbReference>
<evidence type="ECO:0000313" key="2">
    <source>
        <dbReference type="Proteomes" id="UP000191342"/>
    </source>
</evidence>
<accession>A0A1V6TVM1</accession>